<evidence type="ECO:0000256" key="1">
    <source>
        <dbReference type="ARBA" id="ARBA00022737"/>
    </source>
</evidence>
<dbReference type="Proteomes" id="UP000516314">
    <property type="component" value="Chromosome 2"/>
</dbReference>
<dbReference type="Pfam" id="PF01535">
    <property type="entry name" value="PPR"/>
    <property type="match status" value="2"/>
</dbReference>
<evidence type="ECO:0000259" key="3">
    <source>
        <dbReference type="SMART" id="SM00256"/>
    </source>
</evidence>
<dbReference type="SMART" id="SM00256">
    <property type="entry name" value="FBOX"/>
    <property type="match status" value="1"/>
</dbReference>
<reference evidence="4 5" key="1">
    <citation type="submission" date="2020-09" db="EMBL/GenBank/DDBJ databases">
        <authorList>
            <person name="Ashkenazy H."/>
        </authorList>
    </citation>
    <scope>NUCLEOTIDE SEQUENCE [LARGE SCALE GENOMIC DNA]</scope>
    <source>
        <strain evidence="5">cv. Cdm-0</strain>
    </source>
</reference>
<evidence type="ECO:0000313" key="4">
    <source>
        <dbReference type="EMBL" id="CAD5318700.1"/>
    </source>
</evidence>
<dbReference type="Pfam" id="PF03478">
    <property type="entry name" value="Beta-prop_KIB1-4"/>
    <property type="match status" value="1"/>
</dbReference>
<dbReference type="InterPro" id="IPR005174">
    <property type="entry name" value="KIB1-4_b-propeller"/>
</dbReference>
<dbReference type="PANTHER" id="PTHR47123">
    <property type="entry name" value="F-BOX PROTEIN SKIP23"/>
    <property type="match status" value="1"/>
</dbReference>
<proteinExistence type="predicted"/>
<dbReference type="NCBIfam" id="TIGR00756">
    <property type="entry name" value="PPR"/>
    <property type="match status" value="2"/>
</dbReference>
<dbReference type="AlphaFoldDB" id="A0A7G2E8W2"/>
<organism evidence="4 5">
    <name type="scientific">Arabidopsis thaliana</name>
    <name type="common">Mouse-ear cress</name>
    <dbReference type="NCBI Taxonomy" id="3702"/>
    <lineage>
        <taxon>Eukaryota</taxon>
        <taxon>Viridiplantae</taxon>
        <taxon>Streptophyta</taxon>
        <taxon>Embryophyta</taxon>
        <taxon>Tracheophyta</taxon>
        <taxon>Spermatophyta</taxon>
        <taxon>Magnoliopsida</taxon>
        <taxon>eudicotyledons</taxon>
        <taxon>Gunneridae</taxon>
        <taxon>Pentapetalae</taxon>
        <taxon>rosids</taxon>
        <taxon>malvids</taxon>
        <taxon>Brassicales</taxon>
        <taxon>Brassicaceae</taxon>
        <taxon>Camelineae</taxon>
        <taxon>Arabidopsis</taxon>
    </lineage>
</organism>
<dbReference type="PROSITE" id="PS51375">
    <property type="entry name" value="PPR"/>
    <property type="match status" value="1"/>
</dbReference>
<dbReference type="InterPro" id="IPR051304">
    <property type="entry name" value="SCF_F-box_domain"/>
</dbReference>
<dbReference type="Gene3D" id="1.25.40.10">
    <property type="entry name" value="Tetratricopeptide repeat domain"/>
    <property type="match status" value="1"/>
</dbReference>
<dbReference type="InterPro" id="IPR011990">
    <property type="entry name" value="TPR-like_helical_dom_sf"/>
</dbReference>
<dbReference type="SUPFAM" id="SSF81383">
    <property type="entry name" value="F-box domain"/>
    <property type="match status" value="1"/>
</dbReference>
<dbReference type="InterPro" id="IPR001810">
    <property type="entry name" value="F-box_dom"/>
</dbReference>
<dbReference type="InterPro" id="IPR002885">
    <property type="entry name" value="PPR_rpt"/>
</dbReference>
<dbReference type="InterPro" id="IPR036047">
    <property type="entry name" value="F-box-like_dom_sf"/>
</dbReference>
<sequence length="858" mass="97646">MTSSSNSGLRRFLFTPPQRLSQGICYWGAELSNNVSWTYKTKMVVRSKAGAVPLMKHGDRFLSSLSSPALAGDPSAINRHIKKFVAASPKSVALNVLSHLLSDQTSHPHLSFFALSLYSEITEASWFDWNPKLIAELIALLNKQERFDESETLLSTAVSRLKSNERDFTLFLCNLVESNSKQGSIQGFSEASFRLREIIQRSSSVYVKTQAYKSMVSGLCNMDQPHDAERVIEEMRMEKIKPGLFEYKSVLYGYGRLGLFDDMNRVVHRMGTEGHKIDTVCSNMVLSSYGAHDALPQMGSWLQKLKGFNVPFSIRTYNSVLNSCPTIISMLKDLDSCPVSLSELRTFLNEDEALLVHELTQSSVLDEAIEWNAVEEIVVVSGSGNHSNVRGESPVKALVKKIMVRTGSPMRIDRKNVGISFAWNPNQLLVSNFPPELISQPIKFEEKKKLFVSPMMDWATLPKDLLDLISKCLESSFDLIQFRSVCSSWRSAAGPKRLLWAHNLPFFPSDDKPFLSNVILRVAHQSILLIKPNEPQCEADLFGWIVKVWDNIYVSRKMTLLKPLSSSRNYFPQHLPRIFDMSKFTVRELCREVKLYHPDYYCVPGHTALELELGKTVVKYLNDDKFVLLTILEYGKLAVFRSWDREWTVINDYIPSRCQDLIMFDGRFFAIDYNGRTVVVDYSSFKLTLAANPLIGGGDKKFLIESCGEMFLVDIEFCLNEKPEFTGGFYSYFNETTVSYKFKFFKLVEREKRWVEVEDLGDKMFFLGDDSTFSASTADIIPRCVGTGSFVFFYTHEESLVVMDDRNLGVFDFRSGKTELVNKLPEYAKLFWPPPPWITTSHESVENYTGETSSQSQS</sequence>
<accession>A0A7G2E8W2</accession>
<keyword evidence="1" id="KW-0677">Repeat</keyword>
<evidence type="ECO:0000313" key="5">
    <source>
        <dbReference type="Proteomes" id="UP000516314"/>
    </source>
</evidence>
<dbReference type="Gene3D" id="1.20.1280.50">
    <property type="match status" value="1"/>
</dbReference>
<evidence type="ECO:0000256" key="2">
    <source>
        <dbReference type="PROSITE-ProRule" id="PRU00708"/>
    </source>
</evidence>
<dbReference type="EMBL" id="LR881467">
    <property type="protein sequence ID" value="CAD5318700.1"/>
    <property type="molecule type" value="Genomic_DNA"/>
</dbReference>
<gene>
    <name evidence="4" type="ORF">AT9943_LOCUS6916</name>
</gene>
<protein>
    <submittedName>
        <fullName evidence="4">(thale cress) hypothetical protein</fullName>
    </submittedName>
</protein>
<name>A0A7G2E8W2_ARATH</name>
<feature type="domain" description="F-box" evidence="3">
    <location>
        <begin position="461"/>
        <end position="502"/>
    </location>
</feature>
<dbReference type="PANTHER" id="PTHR47123:SF15">
    <property type="entry name" value="F-BOX PROTEIN SKIP23"/>
    <property type="match status" value="1"/>
</dbReference>
<feature type="repeat" description="PPR" evidence="2">
    <location>
        <begin position="208"/>
        <end position="242"/>
    </location>
</feature>